<evidence type="ECO:0000256" key="2">
    <source>
        <dbReference type="ARBA" id="ARBA00006275"/>
    </source>
</evidence>
<evidence type="ECO:0000256" key="5">
    <source>
        <dbReference type="ARBA" id="ARBA00023237"/>
    </source>
</evidence>
<organism evidence="8 9">
    <name type="scientific">Mucilaginibacter pedocola</name>
    <dbReference type="NCBI Taxonomy" id="1792845"/>
    <lineage>
        <taxon>Bacteria</taxon>
        <taxon>Pseudomonadati</taxon>
        <taxon>Bacteroidota</taxon>
        <taxon>Sphingobacteriia</taxon>
        <taxon>Sphingobacteriales</taxon>
        <taxon>Sphingobacteriaceae</taxon>
        <taxon>Mucilaginibacter</taxon>
    </lineage>
</organism>
<feature type="domain" description="RagB/SusD" evidence="6">
    <location>
        <begin position="308"/>
        <end position="582"/>
    </location>
</feature>
<dbReference type="RefSeq" id="WP_078351229.1">
    <property type="nucleotide sequence ID" value="NZ_MBTF01000038.1"/>
</dbReference>
<dbReference type="CDD" id="cd08977">
    <property type="entry name" value="SusD"/>
    <property type="match status" value="1"/>
</dbReference>
<dbReference type="Pfam" id="PF14322">
    <property type="entry name" value="SusD-like_3"/>
    <property type="match status" value="1"/>
</dbReference>
<dbReference type="GO" id="GO:0009279">
    <property type="term" value="C:cell outer membrane"/>
    <property type="evidence" value="ECO:0007669"/>
    <property type="project" value="UniProtKB-SubCell"/>
</dbReference>
<evidence type="ECO:0000259" key="7">
    <source>
        <dbReference type="Pfam" id="PF14322"/>
    </source>
</evidence>
<comment type="similarity">
    <text evidence="2">Belongs to the SusD family.</text>
</comment>
<dbReference type="OrthoDB" id="5694214at2"/>
<keyword evidence="9" id="KW-1185">Reference proteome</keyword>
<dbReference type="PROSITE" id="PS51257">
    <property type="entry name" value="PROKAR_LIPOPROTEIN"/>
    <property type="match status" value="1"/>
</dbReference>
<comment type="caution">
    <text evidence="8">The sequence shown here is derived from an EMBL/GenBank/DDBJ whole genome shotgun (WGS) entry which is preliminary data.</text>
</comment>
<evidence type="ECO:0000259" key="6">
    <source>
        <dbReference type="Pfam" id="PF07980"/>
    </source>
</evidence>
<dbReference type="Proteomes" id="UP000189739">
    <property type="component" value="Unassembled WGS sequence"/>
</dbReference>
<keyword evidence="3" id="KW-0732">Signal</keyword>
<name>A0A1S9P787_9SPHI</name>
<protein>
    <recommendedName>
        <fullName evidence="10">Carbohydrate-binding protein SusD</fullName>
    </recommendedName>
</protein>
<dbReference type="STRING" id="1792845.BC343_17680"/>
<dbReference type="Pfam" id="PF07980">
    <property type="entry name" value="SusD_RagB"/>
    <property type="match status" value="1"/>
</dbReference>
<dbReference type="InterPro" id="IPR012944">
    <property type="entry name" value="SusD_RagB_dom"/>
</dbReference>
<keyword evidence="5" id="KW-0998">Cell outer membrane</keyword>
<sequence>MKNYKNIISALVLALAIAGCKKYEQFPVDKVGIDKIFDSRDSAGVNAQKYLYGAYSIVKNGHGRVGGDYLDVAADDAISSASGPSNVATILSTASYNSYTLPADENLWGTYYSGIRQTNEFINNIDVVPVLAKYKTFSVKYVWKAEARFLRAYFYFELIKRYGGVPLLGNKVFTIGDDVSLPRNSFDDCVKYIVSECDAIRDTLPDYPFPPVDPANPFSKEADSHRATKGAAMTLKAKVLLYAASPLFNGGNIDGSNPLTGYTGADQNRWAAAAAAFKDVMELRAPTGQLSYSLLDNYKDIFLTQYNPEIIFFRQGGDGTGVETANGPVGFTGATGKGQTSPTQDLVNAFPMANGLAITDPTSGYNENNPYTGRDPRLSYNVIYNGAQWLNASIQTYEGGQSKPNGSLQQTKTSYYLRKFMGNFESTNSYSSHSTDWIIFRYADVVLGYAEALNESAGPTAEVYNALTSIRKRAGIAAGNGSLYGLKAGMTQDEMRNAIRLERRLEFPFEESRYFDIRRWKIAETVMNQPRTGLSIVKVGVILNYNPINVLTTKFDAPKMYLYPIPYDEVQKNPNMKQNPGW</sequence>
<evidence type="ECO:0008006" key="10">
    <source>
        <dbReference type="Google" id="ProtNLM"/>
    </source>
</evidence>
<feature type="domain" description="SusD-like N-terminal" evidence="7">
    <location>
        <begin position="50"/>
        <end position="210"/>
    </location>
</feature>
<evidence type="ECO:0000256" key="3">
    <source>
        <dbReference type="ARBA" id="ARBA00022729"/>
    </source>
</evidence>
<evidence type="ECO:0000256" key="4">
    <source>
        <dbReference type="ARBA" id="ARBA00023136"/>
    </source>
</evidence>
<evidence type="ECO:0000256" key="1">
    <source>
        <dbReference type="ARBA" id="ARBA00004442"/>
    </source>
</evidence>
<dbReference type="SUPFAM" id="SSF48452">
    <property type="entry name" value="TPR-like"/>
    <property type="match status" value="1"/>
</dbReference>
<dbReference type="EMBL" id="MBTF01000038">
    <property type="protein sequence ID" value="OOQ56814.1"/>
    <property type="molecule type" value="Genomic_DNA"/>
</dbReference>
<gene>
    <name evidence="8" type="ORF">BC343_17680</name>
</gene>
<keyword evidence="4" id="KW-0472">Membrane</keyword>
<dbReference type="Gene3D" id="1.25.40.390">
    <property type="match status" value="1"/>
</dbReference>
<proteinExistence type="inferred from homology"/>
<dbReference type="AlphaFoldDB" id="A0A1S9P787"/>
<accession>A0A1S9P787</accession>
<dbReference type="InterPro" id="IPR033985">
    <property type="entry name" value="SusD-like_N"/>
</dbReference>
<evidence type="ECO:0000313" key="9">
    <source>
        <dbReference type="Proteomes" id="UP000189739"/>
    </source>
</evidence>
<evidence type="ECO:0000313" key="8">
    <source>
        <dbReference type="EMBL" id="OOQ56814.1"/>
    </source>
</evidence>
<comment type="subcellular location">
    <subcellularLocation>
        <location evidence="1">Cell outer membrane</location>
    </subcellularLocation>
</comment>
<reference evidence="8 9" key="1">
    <citation type="submission" date="2016-07" db="EMBL/GenBank/DDBJ databases">
        <title>Genomic analysis of zinc-resistant bacterium Mucilaginibacter pedocola TBZ30.</title>
        <authorList>
            <person name="Huang J."/>
            <person name="Tang J."/>
        </authorList>
    </citation>
    <scope>NUCLEOTIDE SEQUENCE [LARGE SCALE GENOMIC DNA]</scope>
    <source>
        <strain evidence="8 9">TBZ30</strain>
    </source>
</reference>
<dbReference type="InterPro" id="IPR011990">
    <property type="entry name" value="TPR-like_helical_dom_sf"/>
</dbReference>